<protein>
    <submittedName>
        <fullName evidence="1">Uncharacterized protein</fullName>
    </submittedName>
</protein>
<proteinExistence type="predicted"/>
<reference evidence="1 2" key="1">
    <citation type="journal article" date="2011" name="J. Bacteriol.">
        <title>Genome sequence of Halorhabdus tiamatea, the first archaeon isolated from a deep-sea anoxic brine lake.</title>
        <authorList>
            <person name="Antunes A."/>
            <person name="Alam I."/>
            <person name="Bajic V.B."/>
            <person name="Stingl U."/>
        </authorList>
    </citation>
    <scope>NUCLEOTIDE SEQUENCE [LARGE SCALE GENOMIC DNA]</scope>
    <source>
        <strain evidence="1 2">SARL4B</strain>
    </source>
</reference>
<organism evidence="1 2">
    <name type="scientific">Halorhabdus tiamatea SARL4B</name>
    <dbReference type="NCBI Taxonomy" id="1033806"/>
    <lineage>
        <taxon>Archaea</taxon>
        <taxon>Methanobacteriati</taxon>
        <taxon>Methanobacteriota</taxon>
        <taxon>Stenosarchaea group</taxon>
        <taxon>Halobacteria</taxon>
        <taxon>Halobacteriales</taxon>
        <taxon>Haloarculaceae</taxon>
        <taxon>Halorhabdus</taxon>
    </lineage>
</organism>
<name>U2E6H4_9EURY</name>
<comment type="caution">
    <text evidence="1">The sequence shown here is derived from an EMBL/GenBank/DDBJ whole genome shotgun (WGS) entry which is preliminary data.</text>
</comment>
<sequence>MVIEMSEDESEHPKRERWDGQIGELPYELVPFDGGERVELHYNNLDGEEEVFKGEVGGFMPHNSWLQIFGENRSSEYRVPDFYVRRDGIVLAEPYTDGDLFQVGRCQYVKELNTDSNQSGSGNDA</sequence>
<dbReference type="Proteomes" id="UP000003861">
    <property type="component" value="Unassembled WGS sequence"/>
</dbReference>
<evidence type="ECO:0000313" key="1">
    <source>
        <dbReference type="EMBL" id="ERJ07476.1"/>
    </source>
</evidence>
<gene>
    <name evidence="1" type="ORF">HLRTI_000519</name>
</gene>
<dbReference type="EMBL" id="AFNT02000003">
    <property type="protein sequence ID" value="ERJ07476.1"/>
    <property type="molecule type" value="Genomic_DNA"/>
</dbReference>
<accession>U2E6H4</accession>
<evidence type="ECO:0000313" key="2">
    <source>
        <dbReference type="Proteomes" id="UP000003861"/>
    </source>
</evidence>
<reference evidence="1 2" key="2">
    <citation type="journal article" date="2013" name="PLoS ONE">
        <title>INDIGO - INtegrated Data Warehouse of MIcrobial GenOmes with Examples from the Red Sea Extremophiles.</title>
        <authorList>
            <person name="Alam I."/>
            <person name="Antunes A."/>
            <person name="Kamau A.A."/>
            <person name="Ba Alawi W."/>
            <person name="Kalkatawi M."/>
            <person name="Stingl U."/>
            <person name="Bajic V.B."/>
        </authorList>
    </citation>
    <scope>NUCLEOTIDE SEQUENCE [LARGE SCALE GENOMIC DNA]</scope>
    <source>
        <strain evidence="1 2">SARL4B</strain>
    </source>
</reference>
<dbReference type="AlphaFoldDB" id="U2E6H4"/>